<sequence>MAIAYQIVVEKHAGSIEVDSTPGRETEFTIRIPLTSKK</sequence>
<protein>
    <submittedName>
        <fullName evidence="1">HAMP domain-containing histidine kinase</fullName>
    </submittedName>
</protein>
<dbReference type="EMBL" id="JADEXS010000353">
    <property type="protein sequence ID" value="MBE9025037.1"/>
    <property type="molecule type" value="Genomic_DNA"/>
</dbReference>
<comment type="caution">
    <text evidence="1">The sequence shown here is derived from an EMBL/GenBank/DDBJ whole genome shotgun (WGS) entry which is preliminary data.</text>
</comment>
<dbReference type="InterPro" id="IPR036890">
    <property type="entry name" value="HATPase_C_sf"/>
</dbReference>
<keyword evidence="1" id="KW-0808">Transferase</keyword>
<proteinExistence type="predicted"/>
<dbReference type="AlphaFoldDB" id="A0A8J7D1Y7"/>
<name>A0A8J7D1Y7_DESMC</name>
<evidence type="ECO:0000313" key="1">
    <source>
        <dbReference type="EMBL" id="MBE9025037.1"/>
    </source>
</evidence>
<organism evidence="1 2">
    <name type="scientific">Desmonostoc muscorum LEGE 12446</name>
    <dbReference type="NCBI Taxonomy" id="1828758"/>
    <lineage>
        <taxon>Bacteria</taxon>
        <taxon>Bacillati</taxon>
        <taxon>Cyanobacteriota</taxon>
        <taxon>Cyanophyceae</taxon>
        <taxon>Nostocales</taxon>
        <taxon>Nostocaceae</taxon>
        <taxon>Desmonostoc</taxon>
    </lineage>
</organism>
<keyword evidence="2" id="KW-1185">Reference proteome</keyword>
<dbReference type="Proteomes" id="UP000622533">
    <property type="component" value="Unassembled WGS sequence"/>
</dbReference>
<dbReference type="RefSeq" id="WP_190882478.1">
    <property type="nucleotide sequence ID" value="NZ_JADEXS020000001.1"/>
</dbReference>
<dbReference type="Gene3D" id="3.30.565.10">
    <property type="entry name" value="Histidine kinase-like ATPase, C-terminal domain"/>
    <property type="match status" value="1"/>
</dbReference>
<accession>A0A8J7D1Y7</accession>
<reference evidence="1" key="1">
    <citation type="submission" date="2020-10" db="EMBL/GenBank/DDBJ databases">
        <authorList>
            <person name="Castelo-Branco R."/>
            <person name="Eusebio N."/>
            <person name="Adriana R."/>
            <person name="Vieira A."/>
            <person name="Brugerolle De Fraissinette N."/>
            <person name="Rezende De Castro R."/>
            <person name="Schneider M.P."/>
            <person name="Vasconcelos V."/>
            <person name="Leao P.N."/>
        </authorList>
    </citation>
    <scope>NUCLEOTIDE SEQUENCE</scope>
    <source>
        <strain evidence="1">LEGE 12446</strain>
    </source>
</reference>
<dbReference type="GO" id="GO:0016301">
    <property type="term" value="F:kinase activity"/>
    <property type="evidence" value="ECO:0007669"/>
    <property type="project" value="UniProtKB-KW"/>
</dbReference>
<evidence type="ECO:0000313" key="2">
    <source>
        <dbReference type="Proteomes" id="UP000622533"/>
    </source>
</evidence>
<dbReference type="SUPFAM" id="SSF55874">
    <property type="entry name" value="ATPase domain of HSP90 chaperone/DNA topoisomerase II/histidine kinase"/>
    <property type="match status" value="1"/>
</dbReference>
<gene>
    <name evidence="1" type="ORF">IQ276_22240</name>
</gene>
<keyword evidence="1" id="KW-0418">Kinase</keyword>